<feature type="domain" description="PH" evidence="2">
    <location>
        <begin position="274"/>
        <end position="383"/>
    </location>
</feature>
<evidence type="ECO:0000259" key="3">
    <source>
        <dbReference type="PROSITE" id="PS50020"/>
    </source>
</evidence>
<dbReference type="PROSITE" id="PS50020">
    <property type="entry name" value="WW_DOMAIN_2"/>
    <property type="match status" value="1"/>
</dbReference>
<protein>
    <recommendedName>
        <fullName evidence="6">WW domain-containing protein</fullName>
    </recommendedName>
</protein>
<dbReference type="AlphaFoldDB" id="A0AB34JB71"/>
<dbReference type="SUPFAM" id="SSF51045">
    <property type="entry name" value="WW domain"/>
    <property type="match status" value="1"/>
</dbReference>
<feature type="domain" description="WW" evidence="3">
    <location>
        <begin position="161"/>
        <end position="194"/>
    </location>
</feature>
<feature type="compositionally biased region" description="Basic and acidic residues" evidence="1">
    <location>
        <begin position="130"/>
        <end position="146"/>
    </location>
</feature>
<gene>
    <name evidence="4" type="ORF">AB1Y20_003018</name>
</gene>
<evidence type="ECO:0000259" key="2">
    <source>
        <dbReference type="PROSITE" id="PS50003"/>
    </source>
</evidence>
<dbReference type="InterPro" id="IPR001849">
    <property type="entry name" value="PH_domain"/>
</dbReference>
<comment type="caution">
    <text evidence="4">The sequence shown here is derived from an EMBL/GenBank/DDBJ whole genome shotgun (WGS) entry which is preliminary data.</text>
</comment>
<feature type="compositionally biased region" description="Pro residues" evidence="1">
    <location>
        <begin position="59"/>
        <end position="128"/>
    </location>
</feature>
<proteinExistence type="predicted"/>
<feature type="region of interest" description="Disordered" evidence="1">
    <location>
        <begin position="232"/>
        <end position="265"/>
    </location>
</feature>
<dbReference type="PROSITE" id="PS50003">
    <property type="entry name" value="PH_DOMAIN"/>
    <property type="match status" value="1"/>
</dbReference>
<evidence type="ECO:0000256" key="1">
    <source>
        <dbReference type="SAM" id="MobiDB-lite"/>
    </source>
</evidence>
<evidence type="ECO:0000313" key="5">
    <source>
        <dbReference type="Proteomes" id="UP001515480"/>
    </source>
</evidence>
<dbReference type="InterPro" id="IPR036020">
    <property type="entry name" value="WW_dom_sf"/>
</dbReference>
<organism evidence="4 5">
    <name type="scientific">Prymnesium parvum</name>
    <name type="common">Toxic golden alga</name>
    <dbReference type="NCBI Taxonomy" id="97485"/>
    <lineage>
        <taxon>Eukaryota</taxon>
        <taxon>Haptista</taxon>
        <taxon>Haptophyta</taxon>
        <taxon>Prymnesiophyceae</taxon>
        <taxon>Prymnesiales</taxon>
        <taxon>Prymnesiaceae</taxon>
        <taxon>Prymnesium</taxon>
    </lineage>
</organism>
<accession>A0AB34JB71</accession>
<feature type="compositionally biased region" description="Pro residues" evidence="1">
    <location>
        <begin position="234"/>
        <end position="244"/>
    </location>
</feature>
<dbReference type="SMART" id="SM00456">
    <property type="entry name" value="WW"/>
    <property type="match status" value="1"/>
</dbReference>
<feature type="compositionally biased region" description="Low complexity" evidence="1">
    <location>
        <begin position="1"/>
        <end position="29"/>
    </location>
</feature>
<keyword evidence="5" id="KW-1185">Reference proteome</keyword>
<dbReference type="InterPro" id="IPR001202">
    <property type="entry name" value="WW_dom"/>
</dbReference>
<reference evidence="4 5" key="1">
    <citation type="journal article" date="2024" name="Science">
        <title>Giant polyketide synthase enzymes in the biosynthesis of giant marine polyether toxins.</title>
        <authorList>
            <person name="Fallon T.R."/>
            <person name="Shende V.V."/>
            <person name="Wierzbicki I.H."/>
            <person name="Pendleton A.L."/>
            <person name="Watervoot N.F."/>
            <person name="Auber R.P."/>
            <person name="Gonzalez D.J."/>
            <person name="Wisecaver J.H."/>
            <person name="Moore B.S."/>
        </authorList>
    </citation>
    <scope>NUCLEOTIDE SEQUENCE [LARGE SCALE GENOMIC DNA]</scope>
    <source>
        <strain evidence="4 5">12B1</strain>
    </source>
</reference>
<feature type="compositionally biased region" description="Low complexity" evidence="1">
    <location>
        <begin position="245"/>
        <end position="258"/>
    </location>
</feature>
<dbReference type="PRINTS" id="PR01217">
    <property type="entry name" value="PRICHEXTENSN"/>
</dbReference>
<evidence type="ECO:0000313" key="4">
    <source>
        <dbReference type="EMBL" id="KAL1518733.1"/>
    </source>
</evidence>
<evidence type="ECO:0008006" key="6">
    <source>
        <dbReference type="Google" id="ProtNLM"/>
    </source>
</evidence>
<dbReference type="Proteomes" id="UP001515480">
    <property type="component" value="Unassembled WGS sequence"/>
</dbReference>
<feature type="region of interest" description="Disordered" evidence="1">
    <location>
        <begin position="1"/>
        <end position="150"/>
    </location>
</feature>
<name>A0AB34JB71_PRYPA</name>
<sequence>MASPPAAATTAQPSRSTSLPSRGSSTRSGAGLPHVLARPTSARPRVEVRSRTSSLAPASKPPPMPISTPTPMPPNTPPPMPPSTPTPMPPTTPPPMPPSTPPPMPPTTPPPMPPTSPAPVPAPMPPSKPSEQKEQHAATPARERTRSSHNSLARALSSLFSPLPANWHCAYDAHGEPYYWNDLSHAVTRDVPAALPYGWNLARDPATGSLYVWNLFTRQTAPYEPLRLQLGLPLPRPMGPPPDSAPSQASQPSLNAQQGCAPPKTMKELDESADTLMCGWSELMAEGQDAATAHGQNKYFSLSKDAQLQWFDCAHGEHSCDALYLEDTIDLQKEKISAITREHPDSKKDFTFNIVLQKRKVVINPGSKTTFRSWEEGLLSAMSAPCNAVRSALRMESSRRSSRASQREIESN</sequence>
<dbReference type="EMBL" id="JBGBPQ010000010">
    <property type="protein sequence ID" value="KAL1518733.1"/>
    <property type="molecule type" value="Genomic_DNA"/>
</dbReference>